<dbReference type="InterPro" id="IPR013154">
    <property type="entry name" value="ADH-like_N"/>
</dbReference>
<sequence length="48" mass="5683">MPGPDEVLVNVKYSGVCHTDLHAIMGDWPLKRNSSWWSRRRWFRGRQG</sequence>
<dbReference type="Pfam" id="PF08240">
    <property type="entry name" value="ADH_N"/>
    <property type="match status" value="1"/>
</dbReference>
<name>W9Z541_FUSOX</name>
<dbReference type="SUPFAM" id="SSF50129">
    <property type="entry name" value="GroES-like"/>
    <property type="match status" value="1"/>
</dbReference>
<gene>
    <name evidence="2" type="ORF">FOMG_19842</name>
</gene>
<reference evidence="2" key="1">
    <citation type="submission" date="2012-04" db="EMBL/GenBank/DDBJ databases">
        <title>The Genome Sequence of Fusarium oxysporum melonis.</title>
        <authorList>
            <consortium name="The Broad Institute Genome Sequencing Platform"/>
            <person name="Ma L.-J."/>
            <person name="Gale L.R."/>
            <person name="Schwartz D.C."/>
            <person name="Zhou S."/>
            <person name="Corby-Kistler H."/>
            <person name="Young S.K."/>
            <person name="Zeng Q."/>
            <person name="Gargeya S."/>
            <person name="Fitzgerald M."/>
            <person name="Haas B."/>
            <person name="Abouelleil A."/>
            <person name="Alvarado L."/>
            <person name="Arachchi H.M."/>
            <person name="Berlin A."/>
            <person name="Brown A."/>
            <person name="Chapman S.B."/>
            <person name="Chen Z."/>
            <person name="Dunbar C."/>
            <person name="Freedman E."/>
            <person name="Gearin G."/>
            <person name="Goldberg J."/>
            <person name="Griggs A."/>
            <person name="Gujja S."/>
            <person name="Heiman D."/>
            <person name="Howarth C."/>
            <person name="Larson L."/>
            <person name="Lui A."/>
            <person name="MacDonald P.J.P."/>
            <person name="Montmayeur A."/>
            <person name="Murphy C."/>
            <person name="Neiman D."/>
            <person name="Pearson M."/>
            <person name="Priest M."/>
            <person name="Roberts A."/>
            <person name="Saif S."/>
            <person name="Shea T."/>
            <person name="Shenoy N."/>
            <person name="Sisk P."/>
            <person name="Stolte C."/>
            <person name="Sykes S."/>
            <person name="Wortman J."/>
            <person name="Nusbaum C."/>
            <person name="Birren B."/>
        </authorList>
    </citation>
    <scope>NUCLEOTIDE SEQUENCE</scope>
    <source>
        <strain evidence="2">26406</strain>
    </source>
</reference>
<proteinExistence type="predicted"/>
<dbReference type="AlphaFoldDB" id="W9Z541"/>
<dbReference type="HOGENOM" id="CLU_3160042_0_0_1"/>
<evidence type="ECO:0000313" key="2">
    <source>
        <dbReference type="EMBL" id="EXK23378.1"/>
    </source>
</evidence>
<dbReference type="EMBL" id="KI980961">
    <property type="protein sequence ID" value="EXK23378.1"/>
    <property type="molecule type" value="Genomic_DNA"/>
</dbReference>
<dbReference type="VEuPathDB" id="FungiDB:FOMG_19842"/>
<accession>W9Z541</accession>
<organism evidence="2">
    <name type="scientific">Fusarium oxysporum f. sp. melonis 26406</name>
    <dbReference type="NCBI Taxonomy" id="1089452"/>
    <lineage>
        <taxon>Eukaryota</taxon>
        <taxon>Fungi</taxon>
        <taxon>Dikarya</taxon>
        <taxon>Ascomycota</taxon>
        <taxon>Pezizomycotina</taxon>
        <taxon>Sordariomycetes</taxon>
        <taxon>Hypocreomycetidae</taxon>
        <taxon>Hypocreales</taxon>
        <taxon>Nectriaceae</taxon>
        <taxon>Fusarium</taxon>
        <taxon>Fusarium oxysporum species complex</taxon>
    </lineage>
</organism>
<evidence type="ECO:0000259" key="1">
    <source>
        <dbReference type="Pfam" id="PF08240"/>
    </source>
</evidence>
<protein>
    <recommendedName>
        <fullName evidence="1">Alcohol dehydrogenase-like N-terminal domain-containing protein</fullName>
    </recommendedName>
</protein>
<reference evidence="2" key="2">
    <citation type="submission" date="2014-02" db="EMBL/GenBank/DDBJ databases">
        <title>Annotation of the Genome Sequence of Fusarium oxysporum f. sp. melonis 26406.</title>
        <authorList>
            <consortium name="The Broad Institute Genomics Platform"/>
            <person name="Ma L.-J."/>
            <person name="Corby-Kistler H."/>
            <person name="Broz K."/>
            <person name="Gale L.R."/>
            <person name="Jonkers W."/>
            <person name="O'Donnell K."/>
            <person name="Ploetz R."/>
            <person name="Steinberg C."/>
            <person name="Schwartz D.C."/>
            <person name="VanEtten H."/>
            <person name="Zhou S."/>
            <person name="Young S.K."/>
            <person name="Zeng Q."/>
            <person name="Gargeya S."/>
            <person name="Fitzgerald M."/>
            <person name="Abouelleil A."/>
            <person name="Alvarado L."/>
            <person name="Chapman S.B."/>
            <person name="Gainer-Dewar J."/>
            <person name="Goldberg J."/>
            <person name="Griggs A."/>
            <person name="Gujja S."/>
            <person name="Hansen M."/>
            <person name="Howarth C."/>
            <person name="Imamovic A."/>
            <person name="Ireland A."/>
            <person name="Larimer J."/>
            <person name="McCowan C."/>
            <person name="Murphy C."/>
            <person name="Pearson M."/>
            <person name="Poon T.W."/>
            <person name="Priest M."/>
            <person name="Roberts A."/>
            <person name="Saif S."/>
            <person name="Shea T."/>
            <person name="Sykes S."/>
            <person name="Wortman J."/>
            <person name="Nusbaum C."/>
            <person name="Birren B."/>
        </authorList>
    </citation>
    <scope>NUCLEOTIDE SEQUENCE</scope>
    <source>
        <strain evidence="2">26406</strain>
    </source>
</reference>
<dbReference type="InterPro" id="IPR011032">
    <property type="entry name" value="GroES-like_sf"/>
</dbReference>
<feature type="domain" description="Alcohol dehydrogenase-like N-terminal" evidence="1">
    <location>
        <begin position="3"/>
        <end position="29"/>
    </location>
</feature>
<dbReference type="Proteomes" id="UP000030703">
    <property type="component" value="Unassembled WGS sequence"/>
</dbReference>
<dbReference type="Gene3D" id="3.90.180.10">
    <property type="entry name" value="Medium-chain alcohol dehydrogenases, catalytic domain"/>
    <property type="match status" value="1"/>
</dbReference>